<protein>
    <submittedName>
        <fullName evidence="1">Uncharacterized protein</fullName>
    </submittedName>
</protein>
<keyword evidence="2" id="KW-1185">Reference proteome</keyword>
<comment type="caution">
    <text evidence="1">The sequence shown here is derived from an EMBL/GenBank/DDBJ whole genome shotgun (WGS) entry which is preliminary data.</text>
</comment>
<dbReference type="Proteomes" id="UP000265520">
    <property type="component" value="Unassembled WGS sequence"/>
</dbReference>
<feature type="non-terminal residue" evidence="1">
    <location>
        <position position="1"/>
    </location>
</feature>
<dbReference type="AlphaFoldDB" id="A0A392RQS9"/>
<proteinExistence type="predicted"/>
<accession>A0A392RQS9</accession>
<name>A0A392RQS9_9FABA</name>
<evidence type="ECO:0000313" key="2">
    <source>
        <dbReference type="Proteomes" id="UP000265520"/>
    </source>
</evidence>
<sequence length="52" mass="6152">RISAYNDLRSYFLPSSRPYCVLNTRPPWFTSVLNRNTLPTIHDTKLIRLSTR</sequence>
<dbReference type="EMBL" id="LXQA010249775">
    <property type="protein sequence ID" value="MCI37916.1"/>
    <property type="molecule type" value="Genomic_DNA"/>
</dbReference>
<reference evidence="1 2" key="1">
    <citation type="journal article" date="2018" name="Front. Plant Sci.">
        <title>Red Clover (Trifolium pratense) and Zigzag Clover (T. medium) - A Picture of Genomic Similarities and Differences.</title>
        <authorList>
            <person name="Dluhosova J."/>
            <person name="Istvanek J."/>
            <person name="Nedelnik J."/>
            <person name="Repkova J."/>
        </authorList>
    </citation>
    <scope>NUCLEOTIDE SEQUENCE [LARGE SCALE GENOMIC DNA]</scope>
    <source>
        <strain evidence="2">cv. 10/8</strain>
        <tissue evidence="1">Leaf</tissue>
    </source>
</reference>
<evidence type="ECO:0000313" key="1">
    <source>
        <dbReference type="EMBL" id="MCI37916.1"/>
    </source>
</evidence>
<organism evidence="1 2">
    <name type="scientific">Trifolium medium</name>
    <dbReference type="NCBI Taxonomy" id="97028"/>
    <lineage>
        <taxon>Eukaryota</taxon>
        <taxon>Viridiplantae</taxon>
        <taxon>Streptophyta</taxon>
        <taxon>Embryophyta</taxon>
        <taxon>Tracheophyta</taxon>
        <taxon>Spermatophyta</taxon>
        <taxon>Magnoliopsida</taxon>
        <taxon>eudicotyledons</taxon>
        <taxon>Gunneridae</taxon>
        <taxon>Pentapetalae</taxon>
        <taxon>rosids</taxon>
        <taxon>fabids</taxon>
        <taxon>Fabales</taxon>
        <taxon>Fabaceae</taxon>
        <taxon>Papilionoideae</taxon>
        <taxon>50 kb inversion clade</taxon>
        <taxon>NPAAA clade</taxon>
        <taxon>Hologalegina</taxon>
        <taxon>IRL clade</taxon>
        <taxon>Trifolieae</taxon>
        <taxon>Trifolium</taxon>
    </lineage>
</organism>